<dbReference type="OrthoDB" id="3883291at2"/>
<dbReference type="GO" id="GO:0016740">
    <property type="term" value="F:transferase activity"/>
    <property type="evidence" value="ECO:0007669"/>
    <property type="project" value="UniProtKB-KW"/>
</dbReference>
<dbReference type="RefSeq" id="WP_146836515.1">
    <property type="nucleotide sequence ID" value="NZ_BJVQ01000019.1"/>
</dbReference>
<dbReference type="SUPFAM" id="SSF55729">
    <property type="entry name" value="Acyl-CoA N-acyltransferases (Nat)"/>
    <property type="match status" value="1"/>
</dbReference>
<evidence type="ECO:0000313" key="3">
    <source>
        <dbReference type="Proteomes" id="UP000564629"/>
    </source>
</evidence>
<evidence type="ECO:0000256" key="1">
    <source>
        <dbReference type="SAM" id="MobiDB-lite"/>
    </source>
</evidence>
<dbReference type="Proteomes" id="UP000564629">
    <property type="component" value="Unassembled WGS sequence"/>
</dbReference>
<reference evidence="2 3" key="1">
    <citation type="submission" date="2020-08" db="EMBL/GenBank/DDBJ databases">
        <title>Sequencing the genomes of 1000 actinobacteria strains.</title>
        <authorList>
            <person name="Klenk H.-P."/>
        </authorList>
    </citation>
    <scope>NUCLEOTIDE SEQUENCE [LARGE SCALE GENOMIC DNA]</scope>
    <source>
        <strain evidence="2 3">DSM 9581</strain>
    </source>
</reference>
<dbReference type="InterPro" id="IPR016181">
    <property type="entry name" value="Acyl_CoA_acyltransferase"/>
</dbReference>
<feature type="region of interest" description="Disordered" evidence="1">
    <location>
        <begin position="1"/>
        <end position="20"/>
    </location>
</feature>
<protein>
    <submittedName>
        <fullName evidence="2">GNAT superfamily N-acetyltransferase</fullName>
    </submittedName>
</protein>
<proteinExistence type="predicted"/>
<dbReference type="AlphaFoldDB" id="A0A7W8WAM7"/>
<name>A0A7W8WAM7_9CELL</name>
<sequence>MFESDEPGGQVHRHPLPTAEHTFERSLTGADGSTLQWSIRAANPRHGGAHLDYAEARDGTVTITSITVHPNLARAGIQRMLVDALAEHHRSHLRWRLAPALARGATGPAAPFWARVAADHILALADQDGVELDLTG</sequence>
<evidence type="ECO:0000313" key="2">
    <source>
        <dbReference type="EMBL" id="MBB5474545.1"/>
    </source>
</evidence>
<gene>
    <name evidence="2" type="ORF">HNR08_003281</name>
</gene>
<keyword evidence="2" id="KW-0808">Transferase</keyword>
<comment type="caution">
    <text evidence="2">The sequence shown here is derived from an EMBL/GenBank/DDBJ whole genome shotgun (WGS) entry which is preliminary data.</text>
</comment>
<dbReference type="EMBL" id="JACHDN010000001">
    <property type="protein sequence ID" value="MBB5474545.1"/>
    <property type="molecule type" value="Genomic_DNA"/>
</dbReference>
<accession>A0A7W8WAM7</accession>
<organism evidence="2 3">
    <name type="scientific">Cellulomonas hominis</name>
    <dbReference type="NCBI Taxonomy" id="156981"/>
    <lineage>
        <taxon>Bacteria</taxon>
        <taxon>Bacillati</taxon>
        <taxon>Actinomycetota</taxon>
        <taxon>Actinomycetes</taxon>
        <taxon>Micrococcales</taxon>
        <taxon>Cellulomonadaceae</taxon>
        <taxon>Cellulomonas</taxon>
    </lineage>
</organism>